<dbReference type="EMBL" id="JXTC01000018">
    <property type="protein sequence ID" value="PON99424.1"/>
    <property type="molecule type" value="Genomic_DNA"/>
</dbReference>
<reference evidence="2" key="1">
    <citation type="submission" date="2016-06" db="EMBL/GenBank/DDBJ databases">
        <title>Parallel loss of symbiosis genes in relatives of nitrogen-fixing non-legume Parasponia.</title>
        <authorList>
            <person name="Van Velzen R."/>
            <person name="Holmer R."/>
            <person name="Bu F."/>
            <person name="Rutten L."/>
            <person name="Van Zeijl A."/>
            <person name="Liu W."/>
            <person name="Santuari L."/>
            <person name="Cao Q."/>
            <person name="Sharma T."/>
            <person name="Shen D."/>
            <person name="Roswanjaya Y."/>
            <person name="Wardhani T."/>
            <person name="Kalhor M.S."/>
            <person name="Jansen J."/>
            <person name="Van den Hoogen J."/>
            <person name="Gungor B."/>
            <person name="Hartog M."/>
            <person name="Hontelez J."/>
            <person name="Verver J."/>
            <person name="Yang W.-C."/>
            <person name="Schijlen E."/>
            <person name="Repin R."/>
            <person name="Schilthuizen M."/>
            <person name="Schranz E."/>
            <person name="Heidstra R."/>
            <person name="Miyata K."/>
            <person name="Fedorova E."/>
            <person name="Kohlen W."/>
            <person name="Bisseling T."/>
            <person name="Smit S."/>
            <person name="Geurts R."/>
        </authorList>
    </citation>
    <scope>NUCLEOTIDE SEQUENCE [LARGE SCALE GENOMIC DNA]</scope>
    <source>
        <strain evidence="2">cv. RG33-2</strain>
    </source>
</reference>
<organism evidence="1 2">
    <name type="scientific">Trema orientale</name>
    <name type="common">Charcoal tree</name>
    <name type="synonym">Celtis orientalis</name>
    <dbReference type="NCBI Taxonomy" id="63057"/>
    <lineage>
        <taxon>Eukaryota</taxon>
        <taxon>Viridiplantae</taxon>
        <taxon>Streptophyta</taxon>
        <taxon>Embryophyta</taxon>
        <taxon>Tracheophyta</taxon>
        <taxon>Spermatophyta</taxon>
        <taxon>Magnoliopsida</taxon>
        <taxon>eudicotyledons</taxon>
        <taxon>Gunneridae</taxon>
        <taxon>Pentapetalae</taxon>
        <taxon>rosids</taxon>
        <taxon>fabids</taxon>
        <taxon>Rosales</taxon>
        <taxon>Cannabaceae</taxon>
        <taxon>Trema</taxon>
    </lineage>
</organism>
<dbReference type="OrthoDB" id="1194650at2759"/>
<sequence>MLQILRIDLKKLTFQKKKKNISRKDLKDFLFTHQKIGNDENTVNLAKVFMVDNILTSKRDLILMVSFSKIS</sequence>
<dbReference type="InParanoid" id="A0A2P5FNQ8"/>
<accession>A0A2P5FNQ8</accession>
<name>A0A2P5FNQ8_TREOI</name>
<proteinExistence type="predicted"/>
<dbReference type="AlphaFoldDB" id="A0A2P5FNQ8"/>
<dbReference type="Proteomes" id="UP000237000">
    <property type="component" value="Unassembled WGS sequence"/>
</dbReference>
<gene>
    <name evidence="1" type="ORF">TorRG33x02_045910</name>
</gene>
<evidence type="ECO:0000313" key="1">
    <source>
        <dbReference type="EMBL" id="PON99424.1"/>
    </source>
</evidence>
<keyword evidence="2" id="KW-1185">Reference proteome</keyword>
<comment type="caution">
    <text evidence="1">The sequence shown here is derived from an EMBL/GenBank/DDBJ whole genome shotgun (WGS) entry which is preliminary data.</text>
</comment>
<protein>
    <submittedName>
        <fullName evidence="1">Uncharacterized protein</fullName>
    </submittedName>
</protein>
<evidence type="ECO:0000313" key="2">
    <source>
        <dbReference type="Proteomes" id="UP000237000"/>
    </source>
</evidence>